<dbReference type="InterPro" id="IPR010982">
    <property type="entry name" value="Lambda_DNA-bd_dom_sf"/>
</dbReference>
<dbReference type="AlphaFoldDB" id="A0A6J6P0C1"/>
<dbReference type="PROSITE" id="PS50932">
    <property type="entry name" value="HTH_LACI_2"/>
    <property type="match status" value="1"/>
</dbReference>
<dbReference type="GO" id="GO:0000976">
    <property type="term" value="F:transcription cis-regulatory region binding"/>
    <property type="evidence" value="ECO:0007669"/>
    <property type="project" value="TreeGrafter"/>
</dbReference>
<keyword evidence="1" id="KW-0805">Transcription regulation</keyword>
<dbReference type="Pfam" id="PF13377">
    <property type="entry name" value="Peripla_BP_3"/>
    <property type="match status" value="1"/>
</dbReference>
<sequence length="342" mass="36832">MNVKKANIYDVAALAEVSHQTVSRVLNNQPNIRPATRERVEAAMLTLGYQPNPAARSLVTAKSNMIGLLVADTVLYGPAGMLNAMERQARKAGYFAITVAIRSDSPESWAEGIQHLSKMHIEGLATIALSSEVLQMAATMLPNVTLIAIDADDEATDFQTVGIDNFDGGYVATKHLIELGHKRILHITGPVTSSEANSRLRGYESAMAEAHLEPSVVQGDWSSDTGYRLGVELDLDAAAPTAIFTANDHLALGLTKALTGRGVSVPDDISLVGFDDLPESPYFNPPLTTVRQDFTQLGELAMQLLLSNLAGAKRKKTATIKPQLVVRESATRISSKRKSSKQ</sequence>
<gene>
    <name evidence="5" type="ORF">UFOPK2370_01005</name>
</gene>
<dbReference type="CDD" id="cd01392">
    <property type="entry name" value="HTH_LacI"/>
    <property type="match status" value="1"/>
</dbReference>
<name>A0A6J6P0C1_9ZZZZ</name>
<keyword evidence="3" id="KW-0804">Transcription</keyword>
<dbReference type="PANTHER" id="PTHR30146:SF109">
    <property type="entry name" value="HTH-TYPE TRANSCRIPTIONAL REGULATOR GALS"/>
    <property type="match status" value="1"/>
</dbReference>
<dbReference type="GO" id="GO:0003700">
    <property type="term" value="F:DNA-binding transcription factor activity"/>
    <property type="evidence" value="ECO:0007669"/>
    <property type="project" value="TreeGrafter"/>
</dbReference>
<keyword evidence="2" id="KW-0238">DNA-binding</keyword>
<dbReference type="PROSITE" id="PS00356">
    <property type="entry name" value="HTH_LACI_1"/>
    <property type="match status" value="1"/>
</dbReference>
<dbReference type="Gene3D" id="1.10.260.40">
    <property type="entry name" value="lambda repressor-like DNA-binding domains"/>
    <property type="match status" value="1"/>
</dbReference>
<dbReference type="PANTHER" id="PTHR30146">
    <property type="entry name" value="LACI-RELATED TRANSCRIPTIONAL REPRESSOR"/>
    <property type="match status" value="1"/>
</dbReference>
<dbReference type="InterPro" id="IPR000843">
    <property type="entry name" value="HTH_LacI"/>
</dbReference>
<dbReference type="Gene3D" id="3.40.50.2300">
    <property type="match status" value="2"/>
</dbReference>
<dbReference type="CDD" id="cd01574">
    <property type="entry name" value="PBP1_LacI"/>
    <property type="match status" value="1"/>
</dbReference>
<evidence type="ECO:0000313" key="5">
    <source>
        <dbReference type="EMBL" id="CAB4691692.1"/>
    </source>
</evidence>
<dbReference type="SMART" id="SM00354">
    <property type="entry name" value="HTH_LACI"/>
    <property type="match status" value="1"/>
</dbReference>
<reference evidence="5" key="1">
    <citation type="submission" date="2020-05" db="EMBL/GenBank/DDBJ databases">
        <authorList>
            <person name="Chiriac C."/>
            <person name="Salcher M."/>
            <person name="Ghai R."/>
            <person name="Kavagutti S V."/>
        </authorList>
    </citation>
    <scope>NUCLEOTIDE SEQUENCE</scope>
</reference>
<dbReference type="InterPro" id="IPR028082">
    <property type="entry name" value="Peripla_BP_I"/>
</dbReference>
<dbReference type="Pfam" id="PF00356">
    <property type="entry name" value="LacI"/>
    <property type="match status" value="1"/>
</dbReference>
<evidence type="ECO:0000259" key="4">
    <source>
        <dbReference type="PROSITE" id="PS50932"/>
    </source>
</evidence>
<accession>A0A6J6P0C1</accession>
<proteinExistence type="predicted"/>
<dbReference type="InterPro" id="IPR046335">
    <property type="entry name" value="LacI/GalR-like_sensor"/>
</dbReference>
<evidence type="ECO:0000256" key="1">
    <source>
        <dbReference type="ARBA" id="ARBA00023015"/>
    </source>
</evidence>
<feature type="domain" description="HTH lacI-type" evidence="4">
    <location>
        <begin position="6"/>
        <end position="60"/>
    </location>
</feature>
<dbReference type="EMBL" id="CAEZXK010000030">
    <property type="protein sequence ID" value="CAB4691692.1"/>
    <property type="molecule type" value="Genomic_DNA"/>
</dbReference>
<organism evidence="5">
    <name type="scientific">freshwater metagenome</name>
    <dbReference type="NCBI Taxonomy" id="449393"/>
    <lineage>
        <taxon>unclassified sequences</taxon>
        <taxon>metagenomes</taxon>
        <taxon>ecological metagenomes</taxon>
    </lineage>
</organism>
<protein>
    <submittedName>
        <fullName evidence="5">Unannotated protein</fullName>
    </submittedName>
</protein>
<dbReference type="SUPFAM" id="SSF53822">
    <property type="entry name" value="Periplasmic binding protein-like I"/>
    <property type="match status" value="1"/>
</dbReference>
<evidence type="ECO:0000256" key="2">
    <source>
        <dbReference type="ARBA" id="ARBA00023125"/>
    </source>
</evidence>
<dbReference type="SUPFAM" id="SSF47413">
    <property type="entry name" value="lambda repressor-like DNA-binding domains"/>
    <property type="match status" value="1"/>
</dbReference>
<evidence type="ECO:0000256" key="3">
    <source>
        <dbReference type="ARBA" id="ARBA00023163"/>
    </source>
</evidence>